<evidence type="ECO:0000256" key="2">
    <source>
        <dbReference type="SAM" id="Coils"/>
    </source>
</evidence>
<dbReference type="Gene3D" id="1.20.140.50">
    <property type="entry name" value="alix/aip1 like domains"/>
    <property type="match status" value="1"/>
</dbReference>
<proteinExistence type="inferred from homology"/>
<dbReference type="EMBL" id="CAJVPV010001905">
    <property type="protein sequence ID" value="CAG8511892.1"/>
    <property type="molecule type" value="Genomic_DNA"/>
</dbReference>
<protein>
    <submittedName>
        <fullName evidence="4">16671_t:CDS:1</fullName>
    </submittedName>
</protein>
<comment type="similarity">
    <text evidence="1">Belongs to the palA/RIM20 family.</text>
</comment>
<dbReference type="PANTHER" id="PTHR23030:SF39">
    <property type="entry name" value="PROGRAMMED CELL DEATH 6-INTERACTING PROTEIN"/>
    <property type="match status" value="1"/>
</dbReference>
<dbReference type="Proteomes" id="UP000789342">
    <property type="component" value="Unassembled WGS sequence"/>
</dbReference>
<evidence type="ECO:0000313" key="4">
    <source>
        <dbReference type="EMBL" id="CAG8511892.1"/>
    </source>
</evidence>
<dbReference type="SMART" id="SM01041">
    <property type="entry name" value="BRO1"/>
    <property type="match status" value="1"/>
</dbReference>
<evidence type="ECO:0000313" key="5">
    <source>
        <dbReference type="Proteomes" id="UP000789342"/>
    </source>
</evidence>
<dbReference type="CDD" id="cd09241">
    <property type="entry name" value="BRO1_ScRim20-like"/>
    <property type="match status" value="1"/>
</dbReference>
<feature type="domain" description="BRO1" evidence="3">
    <location>
        <begin position="6"/>
        <end position="404"/>
    </location>
</feature>
<gene>
    <name evidence="4" type="ORF">AMORRO_LOCUS3769</name>
</gene>
<organism evidence="4 5">
    <name type="scientific">Acaulospora morrowiae</name>
    <dbReference type="NCBI Taxonomy" id="94023"/>
    <lineage>
        <taxon>Eukaryota</taxon>
        <taxon>Fungi</taxon>
        <taxon>Fungi incertae sedis</taxon>
        <taxon>Mucoromycota</taxon>
        <taxon>Glomeromycotina</taxon>
        <taxon>Glomeromycetes</taxon>
        <taxon>Diversisporales</taxon>
        <taxon>Acaulosporaceae</taxon>
        <taxon>Acaulospora</taxon>
    </lineage>
</organism>
<evidence type="ECO:0000259" key="3">
    <source>
        <dbReference type="PROSITE" id="PS51180"/>
    </source>
</evidence>
<dbReference type="Gene3D" id="1.20.120.560">
    <property type="entry name" value="alix/aip1 in complex with the ypdl late domain"/>
    <property type="match status" value="1"/>
</dbReference>
<dbReference type="PROSITE" id="PS51180">
    <property type="entry name" value="BRO1"/>
    <property type="match status" value="1"/>
</dbReference>
<dbReference type="PANTHER" id="PTHR23030">
    <property type="entry name" value="PCD6 INTERACTING PROTEIN-RELATED"/>
    <property type="match status" value="1"/>
</dbReference>
<reference evidence="4" key="1">
    <citation type="submission" date="2021-06" db="EMBL/GenBank/DDBJ databases">
        <authorList>
            <person name="Kallberg Y."/>
            <person name="Tangrot J."/>
            <person name="Rosling A."/>
        </authorList>
    </citation>
    <scope>NUCLEOTIDE SEQUENCE</scope>
    <source>
        <strain evidence="4">CL551</strain>
    </source>
</reference>
<dbReference type="Gene3D" id="1.25.40.280">
    <property type="entry name" value="alix/aip1 like domains"/>
    <property type="match status" value="1"/>
</dbReference>
<dbReference type="InterPro" id="IPR038499">
    <property type="entry name" value="BRO1_sf"/>
</dbReference>
<dbReference type="InterPro" id="IPR025304">
    <property type="entry name" value="ALIX_V_dom"/>
</dbReference>
<name>A0A9N8ZYY1_9GLOM</name>
<comment type="caution">
    <text evidence="4">The sequence shown here is derived from an EMBL/GenBank/DDBJ whole genome shotgun (WGS) entry which is preliminary data.</text>
</comment>
<dbReference type="InterPro" id="IPR004328">
    <property type="entry name" value="BRO1_dom"/>
</dbReference>
<feature type="coiled-coil region" evidence="2">
    <location>
        <begin position="633"/>
        <end position="693"/>
    </location>
</feature>
<dbReference type="OrthoDB" id="64867at2759"/>
<dbReference type="AlphaFoldDB" id="A0A9N8ZYY1"/>
<evidence type="ECO:0000256" key="1">
    <source>
        <dbReference type="ARBA" id="ARBA00038154"/>
    </source>
</evidence>
<dbReference type="Pfam" id="PF13949">
    <property type="entry name" value="ALIX_LYPXL_bnd"/>
    <property type="match status" value="1"/>
</dbReference>
<dbReference type="GO" id="GO:0005768">
    <property type="term" value="C:endosome"/>
    <property type="evidence" value="ECO:0007669"/>
    <property type="project" value="TreeGrafter"/>
</dbReference>
<dbReference type="Pfam" id="PF03097">
    <property type="entry name" value="BRO1"/>
    <property type="match status" value="1"/>
</dbReference>
<accession>A0A9N8ZYY1</accession>
<keyword evidence="5" id="KW-1185">Reference proteome</keyword>
<sequence>MSGLSNILAVKFKSTERIALTTALRNYISYSYAEHPDAYTDDFRIIDDLRTDCLNLEVHQNALNRLLKYYGQLVFVGSKFPIDVDIEFPWYSAFSDDKRPTAHRNFYYEKACVLFNIGAMYSQLGISENRSTPEGVKRACQHFQFAAGCFKHLNETIIPEMRIAPTLDMSPETLGVLINTMLAQAQECFWKKAVYEQFKDGTVAKLASQVSAYYDSAHELTTSNPDVSKMLGQKWVTHLKVKSWHFMAAAEFRKSSECTGQNKYGEEIARLQVAESYVKRSFEQSKHLGEAVLKDLESLRNAVSSNLSRAVKDNDIIYLNTVPSASSLVTISRANLAKVSIPPEVEDPIPLMNETSILGMPLFAKLVPFAVHQAHSVYSDRKKQLGNKIILQLQELSNVCNSTLQSLNLPASLHTPEQSLPSSLFANSQYARGEGGLNRLEGMLETIDECFPKNSRILEESFNILDAEAGEDEEWQSQFGERWTRECSENGNKGLVDQANRYKETLERARVGDNTVREKIDKWSDYIRLLCEDKETLVSSIPSGNMISGSTLAGLQETTNELRSQVNEAYKFMKDCQNTIQEVKKTADLDDIGPILLKEAAKITATHGTATKIEPAQFEDLFNEQMKRYDKFLELTNKESERQEKILNNVREKFDELSEKRKLSYNPERMKILKNLENAHSKFKEILTNLKEIINFYHEFEASLNEFKKNCEEFAEIRHEDGEKYVSRLTGHKVNSNISHETSYGGSPYASEGTSVNYNWTRGTPVSISQQGSKQPQPPKIWNETMEIKFRNDNL</sequence>
<keyword evidence="2" id="KW-0175">Coiled coil</keyword>